<dbReference type="WBParaSite" id="L893_g13649.t1">
    <property type="protein sequence ID" value="L893_g13649.t1"/>
    <property type="gene ID" value="L893_g13649"/>
</dbReference>
<protein>
    <submittedName>
        <fullName evidence="2">Ovule protein</fullName>
    </submittedName>
</protein>
<keyword evidence="1" id="KW-1185">Reference proteome</keyword>
<evidence type="ECO:0000313" key="2">
    <source>
        <dbReference type="WBParaSite" id="L893_g13649.t1"/>
    </source>
</evidence>
<organism evidence="1 2">
    <name type="scientific">Steinernema glaseri</name>
    <dbReference type="NCBI Taxonomy" id="37863"/>
    <lineage>
        <taxon>Eukaryota</taxon>
        <taxon>Metazoa</taxon>
        <taxon>Ecdysozoa</taxon>
        <taxon>Nematoda</taxon>
        <taxon>Chromadorea</taxon>
        <taxon>Rhabditida</taxon>
        <taxon>Tylenchina</taxon>
        <taxon>Panagrolaimomorpha</taxon>
        <taxon>Strongyloidoidea</taxon>
        <taxon>Steinernematidae</taxon>
        <taxon>Steinernema</taxon>
    </lineage>
</organism>
<reference evidence="2" key="1">
    <citation type="submission" date="2016-11" db="UniProtKB">
        <authorList>
            <consortium name="WormBaseParasite"/>
        </authorList>
    </citation>
    <scope>IDENTIFICATION</scope>
</reference>
<evidence type="ECO:0000313" key="1">
    <source>
        <dbReference type="Proteomes" id="UP000095287"/>
    </source>
</evidence>
<proteinExistence type="predicted"/>
<accession>A0A1I7Y7Y5</accession>
<dbReference type="AlphaFoldDB" id="A0A1I7Y7Y5"/>
<name>A0A1I7Y7Y5_9BILA</name>
<dbReference type="Proteomes" id="UP000095287">
    <property type="component" value="Unplaced"/>
</dbReference>
<sequence>MFPVNIEIPVLQSCPSSTLTTRYRSWSGQQSYMMDATFHKEKKKRQIRSSCNSPLVNSASGCHLYQVLRLQHVTLVCDNIHRLSELPSGIMNI</sequence>